<dbReference type="EMBL" id="JAFMOU010000072">
    <property type="protein sequence ID" value="MBU9837383.1"/>
    <property type="molecule type" value="Genomic_DNA"/>
</dbReference>
<proteinExistence type="predicted"/>
<name>A0ABS6L6B7_9GAMM</name>
<evidence type="ECO:0000256" key="1">
    <source>
        <dbReference type="SAM" id="MobiDB-lite"/>
    </source>
</evidence>
<dbReference type="Proteomes" id="UP000699865">
    <property type="component" value="Unassembled WGS sequence"/>
</dbReference>
<reference evidence="2 3" key="1">
    <citation type="submission" date="2021-03" db="EMBL/GenBank/DDBJ databases">
        <title>Five novel Rahnella species.</title>
        <authorList>
            <person name="Brady C."/>
            <person name="Asselin J."/>
            <person name="Beer S."/>
            <person name="Bruberg M.B."/>
            <person name="Crampton B."/>
            <person name="Venter S."/>
            <person name="Arnold D."/>
            <person name="Denman S."/>
        </authorList>
    </citation>
    <scope>NUCLEOTIDE SEQUENCE [LARGE SCALE GENOMIC DNA]</scope>
    <source>
        <strain evidence="2 3">L72c</strain>
    </source>
</reference>
<protein>
    <recommendedName>
        <fullName evidence="4">Replication protein</fullName>
    </recommendedName>
</protein>
<keyword evidence="3" id="KW-1185">Reference proteome</keyword>
<evidence type="ECO:0000313" key="3">
    <source>
        <dbReference type="Proteomes" id="UP000699865"/>
    </source>
</evidence>
<organism evidence="2 3">
    <name type="scientific">Rahnella perminowiae</name>
    <dbReference type="NCBI Taxonomy" id="2816244"/>
    <lineage>
        <taxon>Bacteria</taxon>
        <taxon>Pseudomonadati</taxon>
        <taxon>Pseudomonadota</taxon>
        <taxon>Gammaproteobacteria</taxon>
        <taxon>Enterobacterales</taxon>
        <taxon>Yersiniaceae</taxon>
        <taxon>Rahnella</taxon>
    </lineage>
</organism>
<evidence type="ECO:0008006" key="4">
    <source>
        <dbReference type="Google" id="ProtNLM"/>
    </source>
</evidence>
<comment type="caution">
    <text evidence="2">The sequence shown here is derived from an EMBL/GenBank/DDBJ whole genome shotgun (WGS) entry which is preliminary data.</text>
</comment>
<gene>
    <name evidence="2" type="ORF">J1786_21540</name>
</gene>
<sequence length="371" mass="41508">MANSMPKVMAKSKASNEPYRKVKITMWDDPKFRELSPLPPSGQSLFIYLLTSPFTGIIPGLFKAGRAAIAEELGWEIEDFDLALGEALSLGMVKADMKARVFWLPNAARHNPPASGNVVKSWVRAFELLPECELKWEARESLKAACYGVSETMGKAFDMAIPLPKDKPKAMPSGIQLAVNSKQILKDQNTKTLLSGAEKDQPPTRQNAAGSYPEEFETLWHEYPKREGANPKNKAHSCWKARKLEGVSVEAMFEGTLRYRQYCEMRGQAGTEFVMQAQRFYGKERAFENDWQVNTGGLNHARNTATTIGNTGESIAERQLRAGREQWARERGHTGMAPVGTHDQNLQHPMDSQEWQSSLGPLGKTDRGYDE</sequence>
<evidence type="ECO:0000313" key="2">
    <source>
        <dbReference type="EMBL" id="MBU9837383.1"/>
    </source>
</evidence>
<accession>A0ABS6L6B7</accession>
<feature type="region of interest" description="Disordered" evidence="1">
    <location>
        <begin position="329"/>
        <end position="371"/>
    </location>
</feature>